<proteinExistence type="predicted"/>
<reference evidence="1" key="2">
    <citation type="submission" date="2020-07" db="EMBL/GenBank/DDBJ databases">
        <authorList>
            <person name="Vera ALvarez R."/>
            <person name="Arias-Moreno D.M."/>
            <person name="Jimenez-Jacinto V."/>
            <person name="Jimenez-Bremont J.F."/>
            <person name="Swaminathan K."/>
            <person name="Moose S.P."/>
            <person name="Guerrero-Gonzalez M.L."/>
            <person name="Marino-Ramirez L."/>
            <person name="Landsman D."/>
            <person name="Rodriguez-Kessler M."/>
            <person name="Delgado-Sanchez P."/>
        </authorList>
    </citation>
    <scope>NUCLEOTIDE SEQUENCE</scope>
    <source>
        <tissue evidence="1">Cladode</tissue>
    </source>
</reference>
<sequence>MMLQVKTHILNLSISDLKNLCSGFFISFTSLVVKELPLFQEYACLSTIATDKSFSSSFVIFLRCITIFLNSSAKDLIFILFSFISCINKDTTCCFSTVLLSNILRISSHISLSYLRSPS</sequence>
<organism evidence="1">
    <name type="scientific">Opuntia streptacantha</name>
    <name type="common">Prickly pear cactus</name>
    <name type="synonym">Opuntia cardona</name>
    <dbReference type="NCBI Taxonomy" id="393608"/>
    <lineage>
        <taxon>Eukaryota</taxon>
        <taxon>Viridiplantae</taxon>
        <taxon>Streptophyta</taxon>
        <taxon>Embryophyta</taxon>
        <taxon>Tracheophyta</taxon>
        <taxon>Spermatophyta</taxon>
        <taxon>Magnoliopsida</taxon>
        <taxon>eudicotyledons</taxon>
        <taxon>Gunneridae</taxon>
        <taxon>Pentapetalae</taxon>
        <taxon>Caryophyllales</taxon>
        <taxon>Cactineae</taxon>
        <taxon>Cactaceae</taxon>
        <taxon>Opuntioideae</taxon>
        <taxon>Opuntia</taxon>
    </lineage>
</organism>
<accession>A0A7C9E5S5</accession>
<dbReference type="AlphaFoldDB" id="A0A7C9E5S5"/>
<dbReference type="EMBL" id="GISG01204986">
    <property type="protein sequence ID" value="MBA4659742.1"/>
    <property type="molecule type" value="Transcribed_RNA"/>
</dbReference>
<protein>
    <submittedName>
        <fullName evidence="1">Uncharacterized protein</fullName>
    </submittedName>
</protein>
<name>A0A7C9E5S5_OPUST</name>
<reference evidence="1" key="1">
    <citation type="journal article" date="2013" name="J. Plant Res.">
        <title>Effect of fungi and light on seed germination of three Opuntia species from semiarid lands of central Mexico.</title>
        <authorList>
            <person name="Delgado-Sanchez P."/>
            <person name="Jimenez-Bremont J.F."/>
            <person name="Guerrero-Gonzalez Mde L."/>
            <person name="Flores J."/>
        </authorList>
    </citation>
    <scope>NUCLEOTIDE SEQUENCE</scope>
    <source>
        <tissue evidence="1">Cladode</tissue>
    </source>
</reference>
<evidence type="ECO:0000313" key="1">
    <source>
        <dbReference type="EMBL" id="MBA4659742.1"/>
    </source>
</evidence>